<dbReference type="Gene3D" id="3.40.50.10490">
    <property type="entry name" value="Glucose-6-phosphate isomerase like protein, domain 1"/>
    <property type="match status" value="1"/>
</dbReference>
<evidence type="ECO:0000256" key="1">
    <source>
        <dbReference type="ARBA" id="ARBA00000348"/>
    </source>
</evidence>
<dbReference type="Gene3D" id="3.40.50.2000">
    <property type="entry name" value="Glycogen Phosphorylase B"/>
    <property type="match status" value="2"/>
</dbReference>
<dbReference type="Proteomes" id="UP000000310">
    <property type="component" value="Chromosome"/>
</dbReference>
<dbReference type="GO" id="GO:0016757">
    <property type="term" value="F:glycosyltransferase activity"/>
    <property type="evidence" value="ECO:0007669"/>
    <property type="project" value="InterPro"/>
</dbReference>
<dbReference type="PROSITE" id="PS51464">
    <property type="entry name" value="SIS"/>
    <property type="match status" value="1"/>
</dbReference>
<evidence type="ECO:0000256" key="9">
    <source>
        <dbReference type="HAMAP-Rule" id="MF_00067"/>
    </source>
</evidence>
<dbReference type="InterPro" id="IPR050099">
    <property type="entry name" value="SIS_GmhA/DiaA_subfam"/>
</dbReference>
<dbReference type="HOGENOM" id="CLU_408673_0_0_10"/>
<dbReference type="GO" id="GO:0005737">
    <property type="term" value="C:cytoplasm"/>
    <property type="evidence" value="ECO:0007669"/>
    <property type="project" value="UniProtKB-SubCell"/>
</dbReference>
<dbReference type="SUPFAM" id="SSF53756">
    <property type="entry name" value="UDP-Glycosyltransferase/glycogen phosphorylase"/>
    <property type="match status" value="1"/>
</dbReference>
<feature type="binding site" evidence="9">
    <location>
        <position position="582"/>
    </location>
    <ligand>
        <name>Zn(2+)</name>
        <dbReference type="ChEBI" id="CHEBI:29105"/>
    </ligand>
</feature>
<dbReference type="GO" id="GO:0008968">
    <property type="term" value="F:D-sedoheptulose 7-phosphate isomerase activity"/>
    <property type="evidence" value="ECO:0007669"/>
    <property type="project" value="UniProtKB-UniRule"/>
</dbReference>
<feature type="binding site" evidence="9">
    <location>
        <position position="470"/>
    </location>
    <ligand>
        <name>Zn(2+)</name>
        <dbReference type="ChEBI" id="CHEBI:29105"/>
    </ligand>
</feature>
<reference evidence="12" key="2">
    <citation type="submission" date="2011-02" db="EMBL/GenBank/DDBJ databases">
        <title>The complete genome of Pedobacter saltans DSM 12145.</title>
        <authorList>
            <consortium name="US DOE Joint Genome Institute (JGI-PGF)"/>
            <person name="Lucas S."/>
            <person name="Copeland A."/>
            <person name="Lapidus A."/>
            <person name="Bruce D."/>
            <person name="Goodwin L."/>
            <person name="Pitluck S."/>
            <person name="Kyrpides N."/>
            <person name="Mavromatis K."/>
            <person name="Pagani I."/>
            <person name="Ivanova N."/>
            <person name="Ovchinnikova G."/>
            <person name="Lu M."/>
            <person name="Detter J.C."/>
            <person name="Han C."/>
            <person name="Land M."/>
            <person name="Hauser L."/>
            <person name="Markowitz V."/>
            <person name="Cheng J.-F."/>
            <person name="Hugenholtz P."/>
            <person name="Woyke T."/>
            <person name="Wu D."/>
            <person name="Tindall B."/>
            <person name="Pomrenke H.G."/>
            <person name="Brambilla E."/>
            <person name="Klenk H.-P."/>
            <person name="Eisen J.A."/>
        </authorList>
    </citation>
    <scope>NUCLEOTIDE SEQUENCE [LARGE SCALE GENOMIC DNA]</scope>
    <source>
        <strain evidence="12">ATCC 51119 / DSM 12145 / JCM 21818 / LMG 10337 / NBRC 100064 / NCIMB 13643</strain>
    </source>
</reference>
<feature type="binding site" evidence="9">
    <location>
        <position position="582"/>
    </location>
    <ligand>
        <name>substrate</name>
    </ligand>
</feature>
<comment type="miscellaneous">
    <text evidence="9">The reaction produces a racemic mixture of D-glycero-alpha-D-manno-heptose 7-phosphate and D-glycero-beta-D-manno-heptose 7-phosphate.</text>
</comment>
<comment type="pathway">
    <text evidence="9">Carbohydrate biosynthesis; D-glycero-D-manno-heptose 7-phosphate biosynthesis; D-glycero-alpha-D-manno-heptose 7-phosphate and D-glycero-beta-D-manno-heptose 7-phosphate from sedoheptulose 7-phosphate: step 1/1.</text>
</comment>
<accession>F0SDT1</accession>
<feature type="domain" description="SIS" evidence="10">
    <location>
        <begin position="446"/>
        <end position="606"/>
    </location>
</feature>
<dbReference type="UniPathway" id="UPA00041">
    <property type="reaction ID" value="UER00436"/>
</dbReference>
<dbReference type="GO" id="GO:0097367">
    <property type="term" value="F:carbohydrate derivative binding"/>
    <property type="evidence" value="ECO:0007669"/>
    <property type="project" value="InterPro"/>
</dbReference>
<feature type="binding site" evidence="9">
    <location>
        <position position="474"/>
    </location>
    <ligand>
        <name>Zn(2+)</name>
        <dbReference type="ChEBI" id="CHEBI:29105"/>
    </ligand>
</feature>
<feature type="binding site" evidence="9">
    <location>
        <position position="590"/>
    </location>
    <ligand>
        <name>Zn(2+)</name>
        <dbReference type="ChEBI" id="CHEBI:29105"/>
    </ligand>
</feature>
<dbReference type="KEGG" id="psn:Pedsa_1260"/>
<keyword evidence="11" id="KW-0808">Transferase</keyword>
<dbReference type="InterPro" id="IPR028098">
    <property type="entry name" value="Glyco_trans_4-like_N"/>
</dbReference>
<dbReference type="RefSeq" id="WP_013632326.1">
    <property type="nucleotide sequence ID" value="NC_015177.1"/>
</dbReference>
<comment type="function">
    <text evidence="9">Catalyzes the isomerization of sedoheptulose 7-phosphate in D-glycero-D-manno-heptose 7-phosphate.</text>
</comment>
<dbReference type="PANTHER" id="PTHR30390:SF6">
    <property type="entry name" value="DNAA INITIATOR-ASSOCIATING PROTEIN DIAA"/>
    <property type="match status" value="1"/>
</dbReference>
<keyword evidence="5 9" id="KW-0479">Metal-binding</keyword>
<dbReference type="Pfam" id="PF00534">
    <property type="entry name" value="Glycos_transf_1"/>
    <property type="match status" value="1"/>
</dbReference>
<dbReference type="SUPFAM" id="SSF53697">
    <property type="entry name" value="SIS domain"/>
    <property type="match status" value="1"/>
</dbReference>
<evidence type="ECO:0000256" key="3">
    <source>
        <dbReference type="ARBA" id="ARBA00009894"/>
    </source>
</evidence>
<evidence type="ECO:0000259" key="10">
    <source>
        <dbReference type="PROSITE" id="PS51464"/>
    </source>
</evidence>
<sequence>MRNRIAFISEHASPLASLGGVDSGGQNVYVAELAKQIARKGYEVDVFTRREDRDSPQIIPFVRGVRVILVDAGPAQVIPKEDIFVYMGEFRKQMENFIQREELEYHLVHANFWMSGLVAMELKQRMNIPFVITFHALGYIRKVFQKENDRFPDKRVDIEKEIVKHADAVIAECPQDREDLIKLYEAEESKVPVIACGFNPKDFYPVPKQTARTLLQIEQDEKVILQLGRIVPRKGIDNVIRAVAKLCENGEVYKLLVVGGEREESVGYQEIDRLKDLVKELRIEKQVVFAGRKERDLLKYYYSAADVFVTTPWYEPFGITPLEAMSCGTPVVGANVGGIKYSVLDGKTGLLVAPNDPVALADKLQFLLARPELLESMGAYAQRYVKKFKWCHIADQVIDLYKKVLKIQYVDNLLDPLKESFVEAAITFKNSAREIAEDILHAGTVMSNALLSGKKILVCGNGGSAAESQHFTAELVGRFEVSQRRGLPALSLNADTSILTAWANDFGYDDVFARQVEAYGDRGDVLFCLSTSGQSDNIVRAINAAEDKGMVTVSLLGKDGGMAARYSRYNIIVPSKSTQRIQELHLHIVHQLCTIIEQRVVAHDRVEKTIKPLNLPLARLNVNNQPAYLNIHQNYKGYGS</sequence>
<dbReference type="EC" id="5.3.1.28" evidence="9"/>
<evidence type="ECO:0000256" key="8">
    <source>
        <dbReference type="ARBA" id="ARBA00023277"/>
    </source>
</evidence>
<dbReference type="Pfam" id="PF13439">
    <property type="entry name" value="Glyco_transf_4"/>
    <property type="match status" value="1"/>
</dbReference>
<evidence type="ECO:0000313" key="12">
    <source>
        <dbReference type="Proteomes" id="UP000000310"/>
    </source>
</evidence>
<gene>
    <name evidence="9" type="primary">gmhA</name>
    <name evidence="11" type="ordered locus">Pedsa_1260</name>
</gene>
<keyword evidence="4 9" id="KW-0963">Cytoplasm</keyword>
<dbReference type="GO" id="GO:2001061">
    <property type="term" value="P:D-glycero-D-manno-heptose 7-phosphate biosynthetic process"/>
    <property type="evidence" value="ECO:0007669"/>
    <property type="project" value="UniProtKB-UniPathway"/>
</dbReference>
<dbReference type="HAMAP" id="MF_00067">
    <property type="entry name" value="GmhA"/>
    <property type="match status" value="1"/>
</dbReference>
<dbReference type="OrthoDB" id="9810929at2"/>
<keyword evidence="6 9" id="KW-0862">Zinc</keyword>
<feature type="binding site" evidence="9">
    <location>
        <position position="474"/>
    </location>
    <ligand>
        <name>substrate</name>
    </ligand>
</feature>
<dbReference type="InterPro" id="IPR004515">
    <property type="entry name" value="Phosphoheptose_Isoase"/>
</dbReference>
<dbReference type="EMBL" id="CP002545">
    <property type="protein sequence ID" value="ADY51827.1"/>
    <property type="molecule type" value="Genomic_DNA"/>
</dbReference>
<comment type="similarity">
    <text evidence="3 9">Belongs to the SIS family. GmhA subfamily.</text>
</comment>
<proteinExistence type="inferred from homology"/>
<keyword evidence="8 9" id="KW-0119">Carbohydrate metabolism</keyword>
<keyword evidence="7 9" id="KW-0413">Isomerase</keyword>
<dbReference type="InterPro" id="IPR046348">
    <property type="entry name" value="SIS_dom_sf"/>
</dbReference>
<dbReference type="InterPro" id="IPR001296">
    <property type="entry name" value="Glyco_trans_1"/>
</dbReference>
<protein>
    <recommendedName>
        <fullName evidence="9">Phosphoheptose isomerase</fullName>
        <ecNumber evidence="9">5.3.1.28</ecNumber>
    </recommendedName>
    <alternativeName>
        <fullName evidence="9">Sedoheptulose 7-phosphate isomerase</fullName>
    </alternativeName>
</protein>
<evidence type="ECO:0000256" key="7">
    <source>
        <dbReference type="ARBA" id="ARBA00023235"/>
    </source>
</evidence>
<dbReference type="STRING" id="762903.Pedsa_1260"/>
<dbReference type="AlphaFoldDB" id="F0SDT1"/>
<comment type="catalytic activity">
    <reaction evidence="1 9">
        <text>2 D-sedoheptulose 7-phosphate = D-glycero-alpha-D-manno-heptose 7-phosphate + D-glycero-beta-D-manno-heptose 7-phosphate</text>
        <dbReference type="Rhea" id="RHEA:27489"/>
        <dbReference type="ChEBI" id="CHEBI:57483"/>
        <dbReference type="ChEBI" id="CHEBI:60203"/>
        <dbReference type="ChEBI" id="CHEBI:60204"/>
        <dbReference type="EC" id="5.3.1.28"/>
    </reaction>
</comment>
<dbReference type="Pfam" id="PF13580">
    <property type="entry name" value="SIS_2"/>
    <property type="match status" value="1"/>
</dbReference>
<dbReference type="GO" id="GO:0008270">
    <property type="term" value="F:zinc ion binding"/>
    <property type="evidence" value="ECO:0007669"/>
    <property type="project" value="UniProtKB-UniRule"/>
</dbReference>
<keyword evidence="12" id="KW-1185">Reference proteome</keyword>
<dbReference type="CDD" id="cd05006">
    <property type="entry name" value="SIS_GmhA"/>
    <property type="match status" value="1"/>
</dbReference>
<organism evidence="11 12">
    <name type="scientific">Pseudopedobacter saltans (strain ATCC 51119 / DSM 12145 / JCM 21818 / CCUG 39354 / LMG 10337 / NBRC 100064 / NCIMB 13643)</name>
    <name type="common">Pedobacter saltans</name>
    <dbReference type="NCBI Taxonomy" id="762903"/>
    <lineage>
        <taxon>Bacteria</taxon>
        <taxon>Pseudomonadati</taxon>
        <taxon>Bacteroidota</taxon>
        <taxon>Sphingobacteriia</taxon>
        <taxon>Sphingobacteriales</taxon>
        <taxon>Sphingobacteriaceae</taxon>
        <taxon>Pseudopedobacter</taxon>
    </lineage>
</organism>
<comment type="cofactor">
    <cofactor evidence="9">
        <name>Zn(2+)</name>
        <dbReference type="ChEBI" id="CHEBI:29105"/>
    </cofactor>
    <text evidence="9">Binds 1 zinc ion per subunit.</text>
</comment>
<dbReference type="eggNOG" id="COG0279">
    <property type="taxonomic scope" value="Bacteria"/>
</dbReference>
<evidence type="ECO:0000313" key="11">
    <source>
        <dbReference type="EMBL" id="ADY51827.1"/>
    </source>
</evidence>
<feature type="binding site" evidence="9">
    <location>
        <begin position="504"/>
        <end position="505"/>
    </location>
    <ligand>
        <name>substrate</name>
    </ligand>
</feature>
<feature type="binding site" evidence="9">
    <location>
        <position position="535"/>
    </location>
    <ligand>
        <name>substrate</name>
    </ligand>
</feature>
<dbReference type="InterPro" id="IPR035461">
    <property type="entry name" value="GmhA/DiaA"/>
</dbReference>
<comment type="subcellular location">
    <subcellularLocation>
        <location evidence="2 9">Cytoplasm</location>
    </subcellularLocation>
</comment>
<dbReference type="eggNOG" id="COG0438">
    <property type="taxonomic scope" value="Bacteria"/>
</dbReference>
<name>F0SDT1_PSESL</name>
<reference evidence="11 12" key="1">
    <citation type="journal article" date="2011" name="Stand. Genomic Sci.">
        <title>Complete genome sequence of the gliding, heparinolytic Pedobacter saltans type strain (113).</title>
        <authorList>
            <person name="Liolios K."/>
            <person name="Sikorski J."/>
            <person name="Lu M."/>
            <person name="Nolan M."/>
            <person name="Lapidus A."/>
            <person name="Lucas S."/>
            <person name="Hammon N."/>
            <person name="Deshpande S."/>
            <person name="Cheng J.F."/>
            <person name="Tapia R."/>
            <person name="Han C."/>
            <person name="Goodwin L."/>
            <person name="Pitluck S."/>
            <person name="Huntemann M."/>
            <person name="Ivanova N."/>
            <person name="Pagani I."/>
            <person name="Mavromatis K."/>
            <person name="Ovchinikova G."/>
            <person name="Pati A."/>
            <person name="Chen A."/>
            <person name="Palaniappan K."/>
            <person name="Land M."/>
            <person name="Hauser L."/>
            <person name="Brambilla E.M."/>
            <person name="Kotsyurbenko O."/>
            <person name="Rohde M."/>
            <person name="Tindall B.J."/>
            <person name="Abt B."/>
            <person name="Goker M."/>
            <person name="Detter J.C."/>
            <person name="Woyke T."/>
            <person name="Bristow J."/>
            <person name="Eisen J.A."/>
            <person name="Markowitz V."/>
            <person name="Hugenholtz P."/>
            <person name="Klenk H.P."/>
            <person name="Kyrpides N.C."/>
        </authorList>
    </citation>
    <scope>NUCLEOTIDE SEQUENCE [LARGE SCALE GENOMIC DNA]</scope>
    <source>
        <strain evidence="12">ATCC 51119 / DSM 12145 / JCM 21818 / LMG 10337 / NBRC 100064 / NCIMB 13643</strain>
    </source>
</reference>
<evidence type="ECO:0000256" key="6">
    <source>
        <dbReference type="ARBA" id="ARBA00022833"/>
    </source>
</evidence>
<dbReference type="GO" id="GO:0005975">
    <property type="term" value="P:carbohydrate metabolic process"/>
    <property type="evidence" value="ECO:0007669"/>
    <property type="project" value="UniProtKB-UniRule"/>
</dbReference>
<feature type="binding site" evidence="9">
    <location>
        <begin position="530"/>
        <end position="532"/>
    </location>
    <ligand>
        <name>substrate</name>
    </ligand>
</feature>
<dbReference type="InterPro" id="IPR001347">
    <property type="entry name" value="SIS_dom"/>
</dbReference>
<evidence type="ECO:0000256" key="2">
    <source>
        <dbReference type="ARBA" id="ARBA00004496"/>
    </source>
</evidence>
<evidence type="ECO:0000256" key="4">
    <source>
        <dbReference type="ARBA" id="ARBA00022490"/>
    </source>
</evidence>
<feature type="binding site" evidence="9">
    <location>
        <begin position="461"/>
        <end position="463"/>
    </location>
    <ligand>
        <name>substrate</name>
    </ligand>
</feature>
<dbReference type="PANTHER" id="PTHR30390">
    <property type="entry name" value="SEDOHEPTULOSE 7-PHOSPHATE ISOMERASE / DNAA INITIATOR-ASSOCIATING FACTOR FOR REPLICATION INITIATION"/>
    <property type="match status" value="1"/>
</dbReference>
<evidence type="ECO:0000256" key="5">
    <source>
        <dbReference type="ARBA" id="ARBA00022723"/>
    </source>
</evidence>